<dbReference type="GO" id="GO:0003676">
    <property type="term" value="F:nucleic acid binding"/>
    <property type="evidence" value="ECO:0007669"/>
    <property type="project" value="InterPro"/>
</dbReference>
<dbReference type="InParanoid" id="A0A2H3DIR3"/>
<dbReference type="SUPFAM" id="SSF53098">
    <property type="entry name" value="Ribonuclease H-like"/>
    <property type="match status" value="1"/>
</dbReference>
<dbReference type="EMBL" id="KZ293652">
    <property type="protein sequence ID" value="PBK95099.1"/>
    <property type="molecule type" value="Genomic_DNA"/>
</dbReference>
<dbReference type="GO" id="GO:0004523">
    <property type="term" value="F:RNA-DNA hybrid ribonuclease activity"/>
    <property type="evidence" value="ECO:0007669"/>
    <property type="project" value="InterPro"/>
</dbReference>
<feature type="non-terminal residue" evidence="2">
    <location>
        <position position="1"/>
    </location>
</feature>
<proteinExistence type="predicted"/>
<feature type="domain" description="RNase H type-1" evidence="1">
    <location>
        <begin position="1"/>
        <end position="28"/>
    </location>
</feature>
<dbReference type="STRING" id="47427.A0A2H3DIR3"/>
<name>A0A2H3DIR3_ARMGA</name>
<dbReference type="OrthoDB" id="3265515at2759"/>
<reference evidence="3" key="1">
    <citation type="journal article" date="2017" name="Nat. Ecol. Evol.">
        <title>Genome expansion and lineage-specific genetic innovations in the forest pathogenic fungi Armillaria.</title>
        <authorList>
            <person name="Sipos G."/>
            <person name="Prasanna A.N."/>
            <person name="Walter M.C."/>
            <person name="O'Connor E."/>
            <person name="Balint B."/>
            <person name="Krizsan K."/>
            <person name="Kiss B."/>
            <person name="Hess J."/>
            <person name="Varga T."/>
            <person name="Slot J."/>
            <person name="Riley R."/>
            <person name="Boka B."/>
            <person name="Rigling D."/>
            <person name="Barry K."/>
            <person name="Lee J."/>
            <person name="Mihaltcheva S."/>
            <person name="LaButti K."/>
            <person name="Lipzen A."/>
            <person name="Waldron R."/>
            <person name="Moloney N.M."/>
            <person name="Sperisen C."/>
            <person name="Kredics L."/>
            <person name="Vagvoelgyi C."/>
            <person name="Patrignani A."/>
            <person name="Fitzpatrick D."/>
            <person name="Nagy I."/>
            <person name="Doyle S."/>
            <person name="Anderson J.B."/>
            <person name="Grigoriev I.V."/>
            <person name="Gueldener U."/>
            <person name="Muensterkoetter M."/>
            <person name="Nagy L.G."/>
        </authorList>
    </citation>
    <scope>NUCLEOTIDE SEQUENCE [LARGE SCALE GENOMIC DNA]</scope>
    <source>
        <strain evidence="3">Ar21-2</strain>
    </source>
</reference>
<keyword evidence="3" id="KW-1185">Reference proteome</keyword>
<dbReference type="Gene3D" id="3.30.420.10">
    <property type="entry name" value="Ribonuclease H-like superfamily/Ribonuclease H"/>
    <property type="match status" value="1"/>
</dbReference>
<dbReference type="PROSITE" id="PS50879">
    <property type="entry name" value="RNASE_H_1"/>
    <property type="match status" value="1"/>
</dbReference>
<protein>
    <recommendedName>
        <fullName evidence="1">RNase H type-1 domain-containing protein</fullName>
    </recommendedName>
</protein>
<organism evidence="2 3">
    <name type="scientific">Armillaria gallica</name>
    <name type="common">Bulbous honey fungus</name>
    <name type="synonym">Armillaria bulbosa</name>
    <dbReference type="NCBI Taxonomy" id="47427"/>
    <lineage>
        <taxon>Eukaryota</taxon>
        <taxon>Fungi</taxon>
        <taxon>Dikarya</taxon>
        <taxon>Basidiomycota</taxon>
        <taxon>Agaricomycotina</taxon>
        <taxon>Agaricomycetes</taxon>
        <taxon>Agaricomycetidae</taxon>
        <taxon>Agaricales</taxon>
        <taxon>Marasmiineae</taxon>
        <taxon>Physalacriaceae</taxon>
        <taxon>Armillaria</taxon>
    </lineage>
</organism>
<gene>
    <name evidence="2" type="ORF">ARMGADRAFT_898486</name>
</gene>
<dbReference type="InterPro" id="IPR002156">
    <property type="entry name" value="RNaseH_domain"/>
</dbReference>
<dbReference type="InterPro" id="IPR036397">
    <property type="entry name" value="RNaseH_sf"/>
</dbReference>
<accession>A0A2H3DIR3</accession>
<dbReference type="AlphaFoldDB" id="A0A2H3DIR3"/>
<dbReference type="InterPro" id="IPR012337">
    <property type="entry name" value="RNaseH-like_sf"/>
</dbReference>
<feature type="non-terminal residue" evidence="2">
    <location>
        <position position="96"/>
    </location>
</feature>
<dbReference type="OMA" id="TELWQAS"/>
<evidence type="ECO:0000313" key="2">
    <source>
        <dbReference type="EMBL" id="PBK95099.1"/>
    </source>
</evidence>
<evidence type="ECO:0000313" key="3">
    <source>
        <dbReference type="Proteomes" id="UP000217790"/>
    </source>
</evidence>
<sequence>KFTLVWVPGHMGIDGNEEVDLEVKQAAHSKSSPEQELPEMLRKATPASISALQQSFVEKLKHRWKKWWKGSPWYRWFQGVDLCFPLTKFTTITKDM</sequence>
<evidence type="ECO:0000259" key="1">
    <source>
        <dbReference type="PROSITE" id="PS50879"/>
    </source>
</evidence>
<dbReference type="Proteomes" id="UP000217790">
    <property type="component" value="Unassembled WGS sequence"/>
</dbReference>